<sequence>MLHSRSILRPSRTSNFPIDLYCPRLNHKVDARPIFYFIRSMLSRRVITPTVPVNHYSDPEGQHKARPGQLRPGAYRRQKRQADRCSPKADRATHPKVQL</sequence>
<feature type="region of interest" description="Disordered" evidence="1">
    <location>
        <begin position="52"/>
        <end position="99"/>
    </location>
</feature>
<dbReference type="Gramene" id="Bo01697s010.1">
    <property type="protein sequence ID" value="Bo01697s010.1"/>
    <property type="gene ID" value="Bo01697s010"/>
</dbReference>
<keyword evidence="3" id="KW-1185">Reference proteome</keyword>
<evidence type="ECO:0000313" key="2">
    <source>
        <dbReference type="EnsemblPlants" id="Bo01697s010.1"/>
    </source>
</evidence>
<protein>
    <submittedName>
        <fullName evidence="2">Uncharacterized protein</fullName>
    </submittedName>
</protein>
<reference evidence="2" key="1">
    <citation type="journal article" date="2014" name="Genome Biol.">
        <title>Transcriptome and methylome profiling reveals relics of genome dominance in the mesopolyploid Brassica oleracea.</title>
        <authorList>
            <person name="Parkin I.A."/>
            <person name="Koh C."/>
            <person name="Tang H."/>
            <person name="Robinson S.J."/>
            <person name="Kagale S."/>
            <person name="Clarke W.E."/>
            <person name="Town C.D."/>
            <person name="Nixon J."/>
            <person name="Krishnakumar V."/>
            <person name="Bidwell S.L."/>
            <person name="Denoeud F."/>
            <person name="Belcram H."/>
            <person name="Links M.G."/>
            <person name="Just J."/>
            <person name="Clarke C."/>
            <person name="Bender T."/>
            <person name="Huebert T."/>
            <person name="Mason A.S."/>
            <person name="Pires J.C."/>
            <person name="Barker G."/>
            <person name="Moore J."/>
            <person name="Walley P.G."/>
            <person name="Manoli S."/>
            <person name="Batley J."/>
            <person name="Edwards D."/>
            <person name="Nelson M.N."/>
            <person name="Wang X."/>
            <person name="Paterson A.H."/>
            <person name="King G."/>
            <person name="Bancroft I."/>
            <person name="Chalhoub B."/>
            <person name="Sharpe A.G."/>
        </authorList>
    </citation>
    <scope>NUCLEOTIDE SEQUENCE [LARGE SCALE GENOMIC DNA]</scope>
    <source>
        <strain evidence="2">cv. TO1000</strain>
    </source>
</reference>
<dbReference type="EnsemblPlants" id="Bo01697s010.1">
    <property type="protein sequence ID" value="Bo01697s010.1"/>
    <property type="gene ID" value="Bo01697s010"/>
</dbReference>
<proteinExistence type="predicted"/>
<evidence type="ECO:0000313" key="3">
    <source>
        <dbReference type="Proteomes" id="UP000032141"/>
    </source>
</evidence>
<dbReference type="HOGENOM" id="CLU_2323722_0_0_1"/>
<organism evidence="2 3">
    <name type="scientific">Brassica oleracea var. oleracea</name>
    <dbReference type="NCBI Taxonomy" id="109376"/>
    <lineage>
        <taxon>Eukaryota</taxon>
        <taxon>Viridiplantae</taxon>
        <taxon>Streptophyta</taxon>
        <taxon>Embryophyta</taxon>
        <taxon>Tracheophyta</taxon>
        <taxon>Spermatophyta</taxon>
        <taxon>Magnoliopsida</taxon>
        <taxon>eudicotyledons</taxon>
        <taxon>Gunneridae</taxon>
        <taxon>Pentapetalae</taxon>
        <taxon>rosids</taxon>
        <taxon>malvids</taxon>
        <taxon>Brassicales</taxon>
        <taxon>Brassicaceae</taxon>
        <taxon>Brassiceae</taxon>
        <taxon>Brassica</taxon>
    </lineage>
</organism>
<dbReference type="AlphaFoldDB" id="A0A0D2ZVG9"/>
<accession>A0A0D2ZVG9</accession>
<name>A0A0D2ZVG9_BRAOL</name>
<dbReference type="Proteomes" id="UP000032141">
    <property type="component" value="Unassembled WGS sequence"/>
</dbReference>
<feature type="compositionally biased region" description="Basic and acidic residues" evidence="1">
    <location>
        <begin position="80"/>
        <end position="93"/>
    </location>
</feature>
<reference evidence="2" key="2">
    <citation type="submission" date="2015-06" db="UniProtKB">
        <authorList>
            <consortium name="EnsemblPlants"/>
        </authorList>
    </citation>
    <scope>IDENTIFICATION</scope>
</reference>
<evidence type="ECO:0000256" key="1">
    <source>
        <dbReference type="SAM" id="MobiDB-lite"/>
    </source>
</evidence>